<evidence type="ECO:0000256" key="1">
    <source>
        <dbReference type="SAM" id="MobiDB-lite"/>
    </source>
</evidence>
<dbReference type="RefSeq" id="WP_239137272.1">
    <property type="nucleotide sequence ID" value="NZ_BOOU01000032.1"/>
</dbReference>
<evidence type="ECO:0000313" key="4">
    <source>
        <dbReference type="Proteomes" id="UP000655287"/>
    </source>
</evidence>
<evidence type="ECO:0000313" key="3">
    <source>
        <dbReference type="EMBL" id="GII77225.1"/>
    </source>
</evidence>
<reference evidence="3" key="1">
    <citation type="submission" date="2021-01" db="EMBL/GenBank/DDBJ databases">
        <title>Whole genome shotgun sequence of Sphaerisporangium rufum NBRC 109079.</title>
        <authorList>
            <person name="Komaki H."/>
            <person name="Tamura T."/>
        </authorList>
    </citation>
    <scope>NUCLEOTIDE SEQUENCE</scope>
    <source>
        <strain evidence="3">NBRC 109079</strain>
    </source>
</reference>
<dbReference type="Pfam" id="PF04149">
    <property type="entry name" value="DUF397"/>
    <property type="match status" value="1"/>
</dbReference>
<feature type="region of interest" description="Disordered" evidence="1">
    <location>
        <begin position="1"/>
        <end position="28"/>
    </location>
</feature>
<gene>
    <name evidence="3" type="ORF">Sru01_22070</name>
</gene>
<sequence length="72" mass="7886">MEQQMMDLRLSQVKWQKSRRSGSEGGNCVEVARNLPHAVGLRDSKNPAPVVIVQSEGWSAFLSGVRGDAFEG</sequence>
<keyword evidence="4" id="KW-1185">Reference proteome</keyword>
<dbReference type="Proteomes" id="UP000655287">
    <property type="component" value="Unassembled WGS sequence"/>
</dbReference>
<evidence type="ECO:0000259" key="2">
    <source>
        <dbReference type="Pfam" id="PF04149"/>
    </source>
</evidence>
<protein>
    <recommendedName>
        <fullName evidence="2">DUF397 domain-containing protein</fullName>
    </recommendedName>
</protein>
<accession>A0A919R4W7</accession>
<dbReference type="AlphaFoldDB" id="A0A919R4W7"/>
<dbReference type="EMBL" id="BOOU01000032">
    <property type="protein sequence ID" value="GII77225.1"/>
    <property type="molecule type" value="Genomic_DNA"/>
</dbReference>
<organism evidence="3 4">
    <name type="scientific">Sphaerisporangium rufum</name>
    <dbReference type="NCBI Taxonomy" id="1381558"/>
    <lineage>
        <taxon>Bacteria</taxon>
        <taxon>Bacillati</taxon>
        <taxon>Actinomycetota</taxon>
        <taxon>Actinomycetes</taxon>
        <taxon>Streptosporangiales</taxon>
        <taxon>Streptosporangiaceae</taxon>
        <taxon>Sphaerisporangium</taxon>
    </lineage>
</organism>
<proteinExistence type="predicted"/>
<feature type="domain" description="DUF397" evidence="2">
    <location>
        <begin position="14"/>
        <end position="66"/>
    </location>
</feature>
<dbReference type="InterPro" id="IPR007278">
    <property type="entry name" value="DUF397"/>
</dbReference>
<name>A0A919R4W7_9ACTN</name>
<comment type="caution">
    <text evidence="3">The sequence shown here is derived from an EMBL/GenBank/DDBJ whole genome shotgun (WGS) entry which is preliminary data.</text>
</comment>